<feature type="modified residue" description="Phosphoserine; by CK1" evidence="5">
    <location>
        <position position="175"/>
    </location>
</feature>
<comment type="similarity">
    <text evidence="5">Belongs to the eIF-6 family.</text>
</comment>
<dbReference type="EMBL" id="LLXH01000292">
    <property type="protein sequence ID" value="PKC69151.1"/>
    <property type="molecule type" value="Genomic_DNA"/>
</dbReference>
<feature type="modified residue" description="Phosphoserine; by CK1" evidence="5">
    <location>
        <position position="174"/>
    </location>
</feature>
<dbReference type="Proteomes" id="UP000232688">
    <property type="component" value="Unassembled WGS sequence"/>
</dbReference>
<dbReference type="VEuPathDB" id="FungiDB:FUN_005126"/>
<dbReference type="NCBIfam" id="TIGR00323">
    <property type="entry name" value="eIF-6"/>
    <property type="match status" value="1"/>
</dbReference>
<evidence type="ECO:0000256" key="5">
    <source>
        <dbReference type="HAMAP-Rule" id="MF_03132"/>
    </source>
</evidence>
<dbReference type="FunFam" id="3.75.10.10:FF:000001">
    <property type="entry name" value="Eukaryotic translation initiation factor 6"/>
    <property type="match status" value="1"/>
</dbReference>
<keyword evidence="3 5" id="KW-0648">Protein biosynthesis</keyword>
<proteinExistence type="inferred from homology"/>
<comment type="subcellular location">
    <subcellularLocation>
        <location evidence="5">Cytoplasm</location>
    </subcellularLocation>
    <subcellularLocation>
        <location evidence="5">Nucleus</location>
        <location evidence="5">Nucleolus</location>
    </subcellularLocation>
    <text evidence="5">Shuttles between cytoplasm and nucleus/nucleolus.</text>
</comment>
<keyword evidence="2 5" id="KW-0396">Initiation factor</keyword>
<dbReference type="PIRSF" id="PIRSF006413">
    <property type="entry name" value="IF-6"/>
    <property type="match status" value="1"/>
</dbReference>
<keyword evidence="4 5" id="KW-0539">Nucleus</keyword>
<dbReference type="HAMAP" id="MF_00032">
    <property type="entry name" value="eIF_6"/>
    <property type="match status" value="1"/>
</dbReference>
<dbReference type="GO" id="GO:0000054">
    <property type="term" value="P:ribosomal subunit export from nucleus"/>
    <property type="evidence" value="ECO:0007669"/>
    <property type="project" value="UniProtKB-UniRule"/>
</dbReference>
<dbReference type="SUPFAM" id="SSF55909">
    <property type="entry name" value="Pentein"/>
    <property type="match status" value="1"/>
</dbReference>
<dbReference type="GO" id="GO:0005730">
    <property type="term" value="C:nucleolus"/>
    <property type="evidence" value="ECO:0007669"/>
    <property type="project" value="UniProtKB-SubCell"/>
</dbReference>
<dbReference type="PANTHER" id="PTHR10784">
    <property type="entry name" value="TRANSLATION INITIATION FACTOR 6"/>
    <property type="match status" value="1"/>
</dbReference>
<evidence type="ECO:0000313" key="6">
    <source>
        <dbReference type="EMBL" id="PKC69151.1"/>
    </source>
</evidence>
<dbReference type="GO" id="GO:0042256">
    <property type="term" value="P:cytosolic ribosome assembly"/>
    <property type="evidence" value="ECO:0007669"/>
    <property type="project" value="UniProtKB-UniRule"/>
</dbReference>
<dbReference type="VEuPathDB" id="FungiDB:RhiirA1_392343"/>
<keyword evidence="1 5" id="KW-0963">Cytoplasm</keyword>
<evidence type="ECO:0000256" key="3">
    <source>
        <dbReference type="ARBA" id="ARBA00022917"/>
    </source>
</evidence>
<dbReference type="AlphaFoldDB" id="A0A2N0S0S0"/>
<dbReference type="GO" id="GO:0042273">
    <property type="term" value="P:ribosomal large subunit biogenesis"/>
    <property type="evidence" value="ECO:0007669"/>
    <property type="project" value="UniProtKB-UniRule"/>
</dbReference>
<evidence type="ECO:0000256" key="4">
    <source>
        <dbReference type="ARBA" id="ARBA00023242"/>
    </source>
</evidence>
<comment type="function">
    <text evidence="5">Binds to the 60S ribosomal subunit and prevents its association with the 40S ribosomal subunit to form the 80S initiation complex in the cytoplasm. Is also involved in ribosome biogenesis. Associates with pre-60S subunits in the nucleus and is involved in its nuclear export.</text>
</comment>
<dbReference type="Gene3D" id="3.75.10.10">
    <property type="entry name" value="L-arginine/glycine Amidinotransferase, Chain A"/>
    <property type="match status" value="1"/>
</dbReference>
<evidence type="ECO:0000313" key="7">
    <source>
        <dbReference type="Proteomes" id="UP000232688"/>
    </source>
</evidence>
<dbReference type="GO" id="GO:0005737">
    <property type="term" value="C:cytoplasm"/>
    <property type="evidence" value="ECO:0007669"/>
    <property type="project" value="UniProtKB-SubCell"/>
</dbReference>
<keyword evidence="5" id="KW-0597">Phosphoprotein</keyword>
<comment type="subunit">
    <text evidence="5">Monomer. Associates with the 60S ribosomal subunit.</text>
</comment>
<dbReference type="CDD" id="cd00527">
    <property type="entry name" value="IF6"/>
    <property type="match status" value="1"/>
</dbReference>
<accession>A0A2N0S0S0</accession>
<reference evidence="6 7" key="1">
    <citation type="submission" date="2017-10" db="EMBL/GenBank/DDBJ databases">
        <title>Extensive intraspecific genome diversity in a model arbuscular mycorrhizal fungus.</title>
        <authorList>
            <person name="Chen E.C.H."/>
            <person name="Morin E."/>
            <person name="Baudet D."/>
            <person name="Noel J."/>
            <person name="Ndikumana S."/>
            <person name="Charron P."/>
            <person name="St-Onge C."/>
            <person name="Giorgi J."/>
            <person name="Grigoriev I.V."/>
            <person name="Roux C."/>
            <person name="Martin F.M."/>
            <person name="Corradi N."/>
        </authorList>
    </citation>
    <scope>NUCLEOTIDE SEQUENCE [LARGE SCALE GENOMIC DNA]</scope>
    <source>
        <strain evidence="6 7">A1</strain>
    </source>
</reference>
<sequence length="245" mass="26499">MAVRAQFENSNELGVFSRLTNSYCLVAIGGSENFYSVFESELGDLIPVVHASIAGTRIVGRLSAGNRKGLLVPSTTTDQELQHLRNSLPDSVKIQRIEERLSALGNVIACNDYVALVHPDIDRETQEIIRDVLEVEVFTQTIAGNVLVGSYCAISNQGGLVHPRTTVQDQDELSSLLQIPLVAGTINRGSDVIGAGIVVNDWTAFAGLDSTSTELSVVESIFKLHDAQPTAIVKQMRDSLVDTYS</sequence>
<evidence type="ECO:0000256" key="1">
    <source>
        <dbReference type="ARBA" id="ARBA00022490"/>
    </source>
</evidence>
<gene>
    <name evidence="5" type="primary">TIF6</name>
    <name evidence="6" type="ORF">RhiirA1_392343</name>
</gene>
<name>A0A2N0S0S0_9GLOM</name>
<dbReference type="VEuPathDB" id="FungiDB:RhiirFUN_007305"/>
<keyword evidence="5" id="KW-0690">Ribosome biogenesis</keyword>
<organism evidence="6 7">
    <name type="scientific">Rhizophagus irregularis</name>
    <dbReference type="NCBI Taxonomy" id="588596"/>
    <lineage>
        <taxon>Eukaryota</taxon>
        <taxon>Fungi</taxon>
        <taxon>Fungi incertae sedis</taxon>
        <taxon>Mucoromycota</taxon>
        <taxon>Glomeromycotina</taxon>
        <taxon>Glomeromycetes</taxon>
        <taxon>Glomerales</taxon>
        <taxon>Glomeraceae</taxon>
        <taxon>Rhizophagus</taxon>
    </lineage>
</organism>
<dbReference type="GO" id="GO:0003743">
    <property type="term" value="F:translation initiation factor activity"/>
    <property type="evidence" value="ECO:0007669"/>
    <property type="project" value="UniProtKB-UniRule"/>
</dbReference>
<evidence type="ECO:0000256" key="2">
    <source>
        <dbReference type="ARBA" id="ARBA00022540"/>
    </source>
</evidence>
<dbReference type="Pfam" id="PF01912">
    <property type="entry name" value="eIF-6"/>
    <property type="match status" value="1"/>
</dbReference>
<dbReference type="GO" id="GO:0043023">
    <property type="term" value="F:ribosomal large subunit binding"/>
    <property type="evidence" value="ECO:0007669"/>
    <property type="project" value="UniProtKB-UniRule"/>
</dbReference>
<comment type="caution">
    <text evidence="6">The sequence shown here is derived from an EMBL/GenBank/DDBJ whole genome shotgun (WGS) entry which is preliminary data.</text>
</comment>
<protein>
    <recommendedName>
        <fullName evidence="5">Eukaryotic translation initiation factor 6</fullName>
        <shortName evidence="5">eIF-6</shortName>
    </recommendedName>
</protein>
<comment type="PTM">
    <text evidence="5">Phosphorylation at Ser-174 and Ser-175 promotes nuclear export.</text>
</comment>
<dbReference type="InterPro" id="IPR002769">
    <property type="entry name" value="eIF6"/>
</dbReference>
<reference evidence="6 7" key="2">
    <citation type="submission" date="2017-10" db="EMBL/GenBank/DDBJ databases">
        <title>Genome analyses suggest a sexual origin of heterokaryosis in a supposedly ancient asexual fungus.</title>
        <authorList>
            <person name="Corradi N."/>
            <person name="Sedzielewska K."/>
            <person name="Noel J."/>
            <person name="Charron P."/>
            <person name="Farinelli L."/>
            <person name="Marton T."/>
            <person name="Kruger M."/>
            <person name="Pelin A."/>
            <person name="Brachmann A."/>
            <person name="Corradi N."/>
        </authorList>
    </citation>
    <scope>NUCLEOTIDE SEQUENCE [LARGE SCALE GENOMIC DNA]</scope>
    <source>
        <strain evidence="6 7">A1</strain>
    </source>
</reference>
<dbReference type="SMART" id="SM00654">
    <property type="entry name" value="eIF6"/>
    <property type="match status" value="1"/>
</dbReference>